<keyword evidence="10" id="KW-1185">Reference proteome</keyword>
<dbReference type="HAMAP" id="MF_00503">
    <property type="entry name" value="Ribosomal_bL9"/>
    <property type="match status" value="1"/>
</dbReference>
<keyword evidence="5 7" id="KW-0687">Ribonucleoprotein</keyword>
<gene>
    <name evidence="7" type="primary">rplI</name>
    <name evidence="9" type="ORF">BDK89_4231</name>
</gene>
<comment type="similarity">
    <text evidence="1 7">Belongs to the bacterial ribosomal protein bL9 family.</text>
</comment>
<dbReference type="InterPro" id="IPR020069">
    <property type="entry name" value="Ribosomal_bL9_C"/>
</dbReference>
<evidence type="ECO:0000259" key="8">
    <source>
        <dbReference type="PROSITE" id="PS00651"/>
    </source>
</evidence>
<evidence type="ECO:0000256" key="4">
    <source>
        <dbReference type="ARBA" id="ARBA00022980"/>
    </source>
</evidence>
<dbReference type="AlphaFoldDB" id="A0A4R7I720"/>
<dbReference type="Gene3D" id="3.10.430.100">
    <property type="entry name" value="Ribosomal protein L9, C-terminal domain"/>
    <property type="match status" value="1"/>
</dbReference>
<dbReference type="InterPro" id="IPR020070">
    <property type="entry name" value="Ribosomal_bL9_N"/>
</dbReference>
<dbReference type="SUPFAM" id="SSF55658">
    <property type="entry name" value="L9 N-domain-like"/>
    <property type="match status" value="1"/>
</dbReference>
<dbReference type="GO" id="GO:0006412">
    <property type="term" value="P:translation"/>
    <property type="evidence" value="ECO:0007669"/>
    <property type="project" value="UniProtKB-UniRule"/>
</dbReference>
<dbReference type="Proteomes" id="UP000294558">
    <property type="component" value="Unassembled WGS sequence"/>
</dbReference>
<evidence type="ECO:0000256" key="2">
    <source>
        <dbReference type="ARBA" id="ARBA00022730"/>
    </source>
</evidence>
<evidence type="ECO:0000256" key="7">
    <source>
        <dbReference type="HAMAP-Rule" id="MF_00503"/>
    </source>
</evidence>
<comment type="function">
    <text evidence="7">Binds to the 23S rRNA.</text>
</comment>
<proteinExistence type="inferred from homology"/>
<evidence type="ECO:0000313" key="9">
    <source>
        <dbReference type="EMBL" id="TDT18603.1"/>
    </source>
</evidence>
<dbReference type="GO" id="GO:0005840">
    <property type="term" value="C:ribosome"/>
    <property type="evidence" value="ECO:0007669"/>
    <property type="project" value="UniProtKB-KW"/>
</dbReference>
<dbReference type="PROSITE" id="PS00651">
    <property type="entry name" value="RIBOSOMAL_L9"/>
    <property type="match status" value="1"/>
</dbReference>
<evidence type="ECO:0000256" key="1">
    <source>
        <dbReference type="ARBA" id="ARBA00010605"/>
    </source>
</evidence>
<dbReference type="GO" id="GO:1990904">
    <property type="term" value="C:ribonucleoprotein complex"/>
    <property type="evidence" value="ECO:0007669"/>
    <property type="project" value="UniProtKB-KW"/>
</dbReference>
<dbReference type="SUPFAM" id="SSF55653">
    <property type="entry name" value="Ribosomal protein L9 C-domain"/>
    <property type="match status" value="1"/>
</dbReference>
<comment type="caution">
    <text evidence="9">The sequence shown here is derived from an EMBL/GenBank/DDBJ whole genome shotgun (WGS) entry which is preliminary data.</text>
</comment>
<evidence type="ECO:0000256" key="5">
    <source>
        <dbReference type="ARBA" id="ARBA00023274"/>
    </source>
</evidence>
<protein>
    <recommendedName>
        <fullName evidence="6 7">Large ribosomal subunit protein bL9</fullName>
    </recommendedName>
</protein>
<keyword evidence="3 7" id="KW-0694">RNA-binding</keyword>
<reference evidence="9 10" key="1">
    <citation type="submission" date="2019-03" db="EMBL/GenBank/DDBJ databases">
        <title>Sequencing the genomes of 1000 actinobacteria strains.</title>
        <authorList>
            <person name="Klenk H.-P."/>
        </authorList>
    </citation>
    <scope>NUCLEOTIDE SEQUENCE [LARGE SCALE GENOMIC DNA]</scope>
    <source>
        <strain evidence="9 10">DSM 18936</strain>
    </source>
</reference>
<evidence type="ECO:0000256" key="3">
    <source>
        <dbReference type="ARBA" id="ARBA00022884"/>
    </source>
</evidence>
<keyword evidence="2 7" id="KW-0699">rRNA-binding</keyword>
<accession>A0A4R7I720</accession>
<evidence type="ECO:0000313" key="10">
    <source>
        <dbReference type="Proteomes" id="UP000294558"/>
    </source>
</evidence>
<dbReference type="Pfam" id="PF01281">
    <property type="entry name" value="Ribosomal_L9_N"/>
    <property type="match status" value="1"/>
</dbReference>
<dbReference type="InterPro" id="IPR036791">
    <property type="entry name" value="Ribosomal_bL9_C_sf"/>
</dbReference>
<dbReference type="InterPro" id="IPR009027">
    <property type="entry name" value="Ribosomal_bL9/RNase_H1_N"/>
</dbReference>
<dbReference type="RefSeq" id="WP_133870810.1">
    <property type="nucleotide sequence ID" value="NZ_SOAU01000001.1"/>
</dbReference>
<dbReference type="InterPro" id="IPR036935">
    <property type="entry name" value="Ribosomal_bL9_N_sf"/>
</dbReference>
<dbReference type="InterPro" id="IPR000244">
    <property type="entry name" value="Ribosomal_bL9"/>
</dbReference>
<name>A0A4R7I720_9ACTN</name>
<dbReference type="EMBL" id="SOAU01000001">
    <property type="protein sequence ID" value="TDT18603.1"/>
    <property type="molecule type" value="Genomic_DNA"/>
</dbReference>
<keyword evidence="4 7" id="KW-0689">Ribosomal protein</keyword>
<dbReference type="Pfam" id="PF03948">
    <property type="entry name" value="Ribosomal_L9_C"/>
    <property type="match status" value="1"/>
</dbReference>
<dbReference type="GO" id="GO:0019843">
    <property type="term" value="F:rRNA binding"/>
    <property type="evidence" value="ECO:0007669"/>
    <property type="project" value="UniProtKB-UniRule"/>
</dbReference>
<dbReference type="NCBIfam" id="TIGR00158">
    <property type="entry name" value="L9"/>
    <property type="match status" value="1"/>
</dbReference>
<dbReference type="Gene3D" id="3.40.5.10">
    <property type="entry name" value="Ribosomal protein L9, N-terminal domain"/>
    <property type="match status" value="1"/>
</dbReference>
<organism evidence="9 10">
    <name type="scientific">Ilumatobacter fluminis</name>
    <dbReference type="NCBI Taxonomy" id="467091"/>
    <lineage>
        <taxon>Bacteria</taxon>
        <taxon>Bacillati</taxon>
        <taxon>Actinomycetota</taxon>
        <taxon>Acidimicrobiia</taxon>
        <taxon>Acidimicrobiales</taxon>
        <taxon>Ilumatobacteraceae</taxon>
        <taxon>Ilumatobacter</taxon>
    </lineage>
</organism>
<sequence length="147" mass="15727">MQVILRNDIDGLGKRGDIVDVADGYARNFLLPKGHGIKASAGAIEQAAKMRKARDLRDASDREAATTVASTLVPKVITLTAKAHDGKLFGSIHDAEIVAAVAEQTGIEIDRKAIIIDDPIRTLGQHQVKASLHPEVSFPITLDITEA</sequence>
<dbReference type="GO" id="GO:0003735">
    <property type="term" value="F:structural constituent of ribosome"/>
    <property type="evidence" value="ECO:0007669"/>
    <property type="project" value="InterPro"/>
</dbReference>
<feature type="domain" description="Ribosomal protein L9" evidence="8">
    <location>
        <begin position="13"/>
        <end position="40"/>
    </location>
</feature>
<dbReference type="InterPro" id="IPR020594">
    <property type="entry name" value="Ribosomal_bL9_bac/chp"/>
</dbReference>
<evidence type="ECO:0000256" key="6">
    <source>
        <dbReference type="ARBA" id="ARBA00035292"/>
    </source>
</evidence>
<dbReference type="PANTHER" id="PTHR21368">
    <property type="entry name" value="50S RIBOSOMAL PROTEIN L9"/>
    <property type="match status" value="1"/>
</dbReference>
<dbReference type="FunFam" id="3.40.5.10:FF:000003">
    <property type="entry name" value="50S ribosomal protein L9"/>
    <property type="match status" value="1"/>
</dbReference>
<dbReference type="OrthoDB" id="9788336at2"/>